<name>A0A3P8WEP8_CYNSE</name>
<dbReference type="GeneID" id="103391239"/>
<dbReference type="InterPro" id="IPR004012">
    <property type="entry name" value="Run_dom"/>
</dbReference>
<dbReference type="CTD" id="80230"/>
<dbReference type="InterPro" id="IPR037213">
    <property type="entry name" value="Run_dom_sf"/>
</dbReference>
<reference evidence="10" key="2">
    <citation type="submission" date="2025-08" db="UniProtKB">
        <authorList>
            <consortium name="Ensembl"/>
        </authorList>
    </citation>
    <scope>IDENTIFICATION</scope>
</reference>
<dbReference type="PROSITE" id="PS50826">
    <property type="entry name" value="RUN"/>
    <property type="match status" value="1"/>
</dbReference>
<dbReference type="InterPro" id="IPR047331">
    <property type="entry name" value="FYVE_RUFY1"/>
</dbReference>
<evidence type="ECO:0000259" key="9">
    <source>
        <dbReference type="PROSITE" id="PS50826"/>
    </source>
</evidence>
<dbReference type="InterPro" id="IPR011011">
    <property type="entry name" value="Znf_FYVE_PHD"/>
</dbReference>
<dbReference type="Pfam" id="PF02759">
    <property type="entry name" value="RUN"/>
    <property type="match status" value="1"/>
</dbReference>
<dbReference type="OrthoDB" id="79871at2759"/>
<dbReference type="KEGG" id="csem:103391239"/>
<evidence type="ECO:0000256" key="7">
    <source>
        <dbReference type="SAM" id="MobiDB-lite"/>
    </source>
</evidence>
<dbReference type="PANTHER" id="PTHR45956">
    <property type="entry name" value="RUN AND FYVE DOMAIN-CONTAINING PROTEIN 2-LIKE PROTEIN"/>
    <property type="match status" value="1"/>
</dbReference>
<dbReference type="GO" id="GO:0015031">
    <property type="term" value="P:protein transport"/>
    <property type="evidence" value="ECO:0007669"/>
    <property type="project" value="TreeGrafter"/>
</dbReference>
<evidence type="ECO:0000256" key="4">
    <source>
        <dbReference type="ARBA" id="ARBA00023054"/>
    </source>
</evidence>
<protein>
    <submittedName>
        <fullName evidence="10">RUN and FYVE domain containing 1</fullName>
    </submittedName>
</protein>
<dbReference type="SMART" id="SM00593">
    <property type="entry name" value="RUN"/>
    <property type="match status" value="1"/>
</dbReference>
<accession>A0A3P8WEP8</accession>
<keyword evidence="1" id="KW-0479">Metal-binding</keyword>
<dbReference type="AlphaFoldDB" id="A0A3P8WEP8"/>
<feature type="domain" description="RUN" evidence="9">
    <location>
        <begin position="148"/>
        <end position="280"/>
    </location>
</feature>
<evidence type="ECO:0000256" key="6">
    <source>
        <dbReference type="SAM" id="Coils"/>
    </source>
</evidence>
<evidence type="ECO:0000259" key="8">
    <source>
        <dbReference type="PROSITE" id="PS50178"/>
    </source>
</evidence>
<feature type="domain" description="FYVE-type" evidence="8">
    <location>
        <begin position="651"/>
        <end position="709"/>
    </location>
</feature>
<feature type="coiled-coil region" evidence="6">
    <location>
        <begin position="324"/>
        <end position="379"/>
    </location>
</feature>
<dbReference type="FunFam" id="1.20.58.900:FF:000001">
    <property type="entry name" value="RUN and FYVE domain containing 2"/>
    <property type="match status" value="1"/>
</dbReference>
<dbReference type="InterPro" id="IPR017455">
    <property type="entry name" value="Znf_FYVE-rel"/>
</dbReference>
<evidence type="ECO:0000313" key="10">
    <source>
        <dbReference type="Ensembl" id="ENSCSEP00000024902.1"/>
    </source>
</evidence>
<dbReference type="Ensembl" id="ENSCSET00000025234.1">
    <property type="protein sequence ID" value="ENSCSEP00000024902.1"/>
    <property type="gene ID" value="ENSCSEG00000015900.1"/>
</dbReference>
<evidence type="ECO:0000313" key="11">
    <source>
        <dbReference type="Proteomes" id="UP000265120"/>
    </source>
</evidence>
<dbReference type="Gene3D" id="3.30.40.10">
    <property type="entry name" value="Zinc/RING finger domain, C3HC4 (zinc finger)"/>
    <property type="match status" value="1"/>
</dbReference>
<dbReference type="GO" id="GO:0030100">
    <property type="term" value="P:regulation of endocytosis"/>
    <property type="evidence" value="ECO:0007669"/>
    <property type="project" value="TreeGrafter"/>
</dbReference>
<dbReference type="GO" id="GO:0005737">
    <property type="term" value="C:cytoplasm"/>
    <property type="evidence" value="ECO:0007669"/>
    <property type="project" value="UniProtKB-ARBA"/>
</dbReference>
<evidence type="ECO:0000256" key="2">
    <source>
        <dbReference type="ARBA" id="ARBA00022771"/>
    </source>
</evidence>
<dbReference type="SUPFAM" id="SSF140741">
    <property type="entry name" value="RUN domain-like"/>
    <property type="match status" value="1"/>
</dbReference>
<dbReference type="PANTHER" id="PTHR45956:SF4">
    <property type="entry name" value="RUN AND FYVE DOMAIN-CONTAINING PROTEIN 1"/>
    <property type="match status" value="1"/>
</dbReference>
<dbReference type="Gene3D" id="1.20.58.900">
    <property type="match status" value="1"/>
</dbReference>
<keyword evidence="4 6" id="KW-0175">Coiled coil</keyword>
<keyword evidence="2 5" id="KW-0863">Zinc-finger</keyword>
<dbReference type="InterPro" id="IPR000306">
    <property type="entry name" value="Znf_FYVE"/>
</dbReference>
<keyword evidence="11" id="KW-1185">Reference proteome</keyword>
<dbReference type="SMART" id="SM00064">
    <property type="entry name" value="FYVE"/>
    <property type="match status" value="1"/>
</dbReference>
<dbReference type="FunFam" id="3.30.40.10:FF:000046">
    <property type="entry name" value="RUN and FYVE domain containing 2"/>
    <property type="match status" value="1"/>
</dbReference>
<dbReference type="RefSeq" id="XP_008325647.1">
    <property type="nucleotide sequence ID" value="XM_008327425.3"/>
</dbReference>
<dbReference type="Pfam" id="PF01363">
    <property type="entry name" value="FYVE"/>
    <property type="match status" value="1"/>
</dbReference>
<proteinExistence type="predicted"/>
<dbReference type="InterPro" id="IPR013083">
    <property type="entry name" value="Znf_RING/FYVE/PHD"/>
</dbReference>
<feature type="region of interest" description="Disordered" evidence="7">
    <location>
        <begin position="23"/>
        <end position="47"/>
    </location>
</feature>
<dbReference type="SUPFAM" id="SSF57903">
    <property type="entry name" value="FYVE/PHD zinc finger"/>
    <property type="match status" value="1"/>
</dbReference>
<dbReference type="InParanoid" id="A0A3P8WEP8"/>
<sequence>MAAEAEEVNTTVEVVYTEQQAEINNVCEPATGDDVGDSDERGQTVSSPVAAVENPWTAPLLSLARKATETISSGMSYASAPRLPSQGSAGNSPTEKEPENGLLGTGKRLPVLPPKDPMAIERSNLLSMMKLSIKVLIQSSMSLGRTLDSDYPPLQQFFVVLEHCLKHGLKAKKTFIGQNKSIWAPLELVEKLCPESIDIATSARDLPGIKTGLGRARAWLHLALMQKKVADYMKAMLDRKDLLSEFYDSGALMLEEEGAVMGGLLVGLNVIDANLCIKGEDLDSQVGVIDFSLYLKDPAHNEAQKDNAKMTAILDQKHYIEELNRHLSGTVTDLQAKMESLEKTNSKLVEELTAATDRINSLQDEQEELRKENECILQSSQKKEEAALQDSQVELETYKQSRQGLDEMYNVVWTQYKEEKNIRQELERELELQVGLKQEMEMAMKLLEKDTYEKQDTLAALRLQLDQVKTLNLQMFHKAQDFECEAEKKQAEAVQLELKMNEMEKVMKNLEQRLQNSEQACQQSDQSDQVMRVQLEGKVDALQKQLADLDTLRLGLEKELRSEKEQRQSLQKALQREQDNSMELRTQLQQLQGLNTELHELKQEKQQLQQTCEQQEQALQEMGLHLSQSKLKMEDFKEVNKALKGHAWLKDDEATECKQCQKEFSIARRKHHCRNCGDIYCNNCSSNELALPSYPRPVRVCDVCHSFLLQRSSSTGS</sequence>
<dbReference type="FunCoup" id="A0A3P8WEP8">
    <property type="interactions" value="1650"/>
</dbReference>
<reference evidence="10 11" key="1">
    <citation type="journal article" date="2014" name="Nat. Genet.">
        <title>Whole-genome sequence of a flatfish provides insights into ZW sex chromosome evolution and adaptation to a benthic lifestyle.</title>
        <authorList>
            <person name="Chen S."/>
            <person name="Zhang G."/>
            <person name="Shao C."/>
            <person name="Huang Q."/>
            <person name="Liu G."/>
            <person name="Zhang P."/>
            <person name="Song W."/>
            <person name="An N."/>
            <person name="Chalopin D."/>
            <person name="Volff J.N."/>
            <person name="Hong Y."/>
            <person name="Li Q."/>
            <person name="Sha Z."/>
            <person name="Zhou H."/>
            <person name="Xie M."/>
            <person name="Yu Q."/>
            <person name="Liu Y."/>
            <person name="Xiang H."/>
            <person name="Wang N."/>
            <person name="Wu K."/>
            <person name="Yang C."/>
            <person name="Zhou Q."/>
            <person name="Liao X."/>
            <person name="Yang L."/>
            <person name="Hu Q."/>
            <person name="Zhang J."/>
            <person name="Meng L."/>
            <person name="Jin L."/>
            <person name="Tian Y."/>
            <person name="Lian J."/>
            <person name="Yang J."/>
            <person name="Miao G."/>
            <person name="Liu S."/>
            <person name="Liang Z."/>
            <person name="Yan F."/>
            <person name="Li Y."/>
            <person name="Sun B."/>
            <person name="Zhang H."/>
            <person name="Zhang J."/>
            <person name="Zhu Y."/>
            <person name="Du M."/>
            <person name="Zhao Y."/>
            <person name="Schartl M."/>
            <person name="Tang Q."/>
            <person name="Wang J."/>
        </authorList>
    </citation>
    <scope>NUCLEOTIDE SEQUENCE</scope>
</reference>
<dbReference type="Proteomes" id="UP000265120">
    <property type="component" value="Chromosome 15"/>
</dbReference>
<dbReference type="Gene3D" id="1.20.5.170">
    <property type="match status" value="1"/>
</dbReference>
<evidence type="ECO:0000256" key="1">
    <source>
        <dbReference type="ARBA" id="ARBA00022723"/>
    </source>
</evidence>
<dbReference type="PROSITE" id="PS50178">
    <property type="entry name" value="ZF_FYVE"/>
    <property type="match status" value="1"/>
</dbReference>
<dbReference type="CDD" id="cd15758">
    <property type="entry name" value="FYVE_RUFY1"/>
    <property type="match status" value="1"/>
</dbReference>
<evidence type="ECO:0000256" key="5">
    <source>
        <dbReference type="PROSITE-ProRule" id="PRU00091"/>
    </source>
</evidence>
<dbReference type="GeneTree" id="ENSGT00940000158334"/>
<evidence type="ECO:0000256" key="3">
    <source>
        <dbReference type="ARBA" id="ARBA00022833"/>
    </source>
</evidence>
<reference evidence="10" key="3">
    <citation type="submission" date="2025-09" db="UniProtKB">
        <authorList>
            <consortium name="Ensembl"/>
        </authorList>
    </citation>
    <scope>IDENTIFICATION</scope>
</reference>
<dbReference type="STRING" id="244447.ENSCSEP00000024902"/>
<keyword evidence="3" id="KW-0862">Zinc</keyword>
<organism evidence="10 11">
    <name type="scientific">Cynoglossus semilaevis</name>
    <name type="common">Tongue sole</name>
    <dbReference type="NCBI Taxonomy" id="244447"/>
    <lineage>
        <taxon>Eukaryota</taxon>
        <taxon>Metazoa</taxon>
        <taxon>Chordata</taxon>
        <taxon>Craniata</taxon>
        <taxon>Vertebrata</taxon>
        <taxon>Euteleostomi</taxon>
        <taxon>Actinopterygii</taxon>
        <taxon>Neopterygii</taxon>
        <taxon>Teleostei</taxon>
        <taxon>Neoteleostei</taxon>
        <taxon>Acanthomorphata</taxon>
        <taxon>Carangaria</taxon>
        <taxon>Pleuronectiformes</taxon>
        <taxon>Pleuronectoidei</taxon>
        <taxon>Cynoglossidae</taxon>
        <taxon>Cynoglossinae</taxon>
        <taxon>Cynoglossus</taxon>
    </lineage>
</organism>
<dbReference type="GO" id="GO:0008270">
    <property type="term" value="F:zinc ion binding"/>
    <property type="evidence" value="ECO:0007669"/>
    <property type="project" value="UniProtKB-KW"/>
</dbReference>
<dbReference type="InterPro" id="IPR047335">
    <property type="entry name" value="RUFY1-3"/>
</dbReference>
<feature type="coiled-coil region" evidence="6">
    <location>
        <begin position="479"/>
        <end position="625"/>
    </location>
</feature>
<feature type="region of interest" description="Disordered" evidence="7">
    <location>
        <begin position="75"/>
        <end position="114"/>
    </location>
</feature>